<evidence type="ECO:0000313" key="1">
    <source>
        <dbReference type="EMBL" id="KAF7511469.1"/>
    </source>
</evidence>
<keyword evidence="2" id="KW-1185">Reference proteome</keyword>
<dbReference type="EMBL" id="JAACFV010000020">
    <property type="protein sequence ID" value="KAF7511469.1"/>
    <property type="molecule type" value="Genomic_DNA"/>
</dbReference>
<proteinExistence type="predicted"/>
<reference evidence="1" key="1">
    <citation type="submission" date="2020-02" db="EMBL/GenBank/DDBJ databases">
        <authorList>
            <person name="Palmer J.M."/>
        </authorList>
    </citation>
    <scope>NUCLEOTIDE SEQUENCE</scope>
    <source>
        <strain evidence="1">EPUS1.4</strain>
        <tissue evidence="1">Thallus</tissue>
    </source>
</reference>
<accession>A0A8H7ANL4</accession>
<comment type="caution">
    <text evidence="1">The sequence shown here is derived from an EMBL/GenBank/DDBJ whole genome shotgun (WGS) entry which is preliminary data.</text>
</comment>
<evidence type="ECO:0000313" key="2">
    <source>
        <dbReference type="Proteomes" id="UP000606974"/>
    </source>
</evidence>
<protein>
    <submittedName>
        <fullName evidence="1">Uncharacterized protein</fullName>
    </submittedName>
</protein>
<dbReference type="AlphaFoldDB" id="A0A8H7ANL4"/>
<sequence>MIEQERKNTHRYNWLWQDESILGSKEKEQKIWVKVWVMALDLSTQCEAPVSQDLLRRVNGRQDGLATHEPFHLNALLGAARYGLLPLPPHSSREELSFSQIKAFSAKKSEELQGGTRGCGCFTLGEPVSRVRAPQRLSI</sequence>
<name>A0A8H7ANL4_9EURO</name>
<dbReference type="Proteomes" id="UP000606974">
    <property type="component" value="Unassembled WGS sequence"/>
</dbReference>
<gene>
    <name evidence="1" type="ORF">GJ744_004658</name>
</gene>
<organism evidence="1 2">
    <name type="scientific">Endocarpon pusillum</name>
    <dbReference type="NCBI Taxonomy" id="364733"/>
    <lineage>
        <taxon>Eukaryota</taxon>
        <taxon>Fungi</taxon>
        <taxon>Dikarya</taxon>
        <taxon>Ascomycota</taxon>
        <taxon>Pezizomycotina</taxon>
        <taxon>Eurotiomycetes</taxon>
        <taxon>Chaetothyriomycetidae</taxon>
        <taxon>Verrucariales</taxon>
        <taxon>Verrucariaceae</taxon>
        <taxon>Endocarpon</taxon>
    </lineage>
</organism>